<evidence type="ECO:0000256" key="13">
    <source>
        <dbReference type="SAM" id="Phobius"/>
    </source>
</evidence>
<gene>
    <name evidence="16" type="primary">LOC107597526</name>
</gene>
<feature type="signal peptide" evidence="14">
    <location>
        <begin position="1"/>
        <end position="23"/>
    </location>
</feature>
<evidence type="ECO:0000256" key="8">
    <source>
        <dbReference type="ARBA" id="ARBA00022949"/>
    </source>
</evidence>
<dbReference type="FunFam" id="2.60.40.10:FF:000342">
    <property type="entry name" value="Junctional adhesion molecule A"/>
    <property type="match status" value="1"/>
</dbReference>
<feature type="domain" description="Ig-like" evidence="15">
    <location>
        <begin position="134"/>
        <end position="228"/>
    </location>
</feature>
<evidence type="ECO:0000259" key="15">
    <source>
        <dbReference type="PROSITE" id="PS50835"/>
    </source>
</evidence>
<reference evidence="16" key="1">
    <citation type="submission" date="2025-08" db="UniProtKB">
        <authorList>
            <consortium name="Ensembl"/>
        </authorList>
    </citation>
    <scope>IDENTIFICATION</scope>
</reference>
<feature type="chain" id="PRO_5025389415" evidence="14">
    <location>
        <begin position="24"/>
        <end position="273"/>
    </location>
</feature>
<dbReference type="InterPro" id="IPR003599">
    <property type="entry name" value="Ig_sub"/>
</dbReference>
<keyword evidence="11" id="KW-1015">Disulfide bond</keyword>
<dbReference type="AlphaFoldDB" id="A0A672RB73"/>
<keyword evidence="6 13" id="KW-0812">Transmembrane</keyword>
<evidence type="ECO:0000256" key="10">
    <source>
        <dbReference type="ARBA" id="ARBA00023136"/>
    </source>
</evidence>
<dbReference type="Gene3D" id="2.60.40.10">
    <property type="entry name" value="Immunoglobulins"/>
    <property type="match status" value="2"/>
</dbReference>
<comment type="subcellular location">
    <subcellularLocation>
        <location evidence="2">Cell junction</location>
        <location evidence="2">Tight junction</location>
    </subcellularLocation>
    <subcellularLocation>
        <location evidence="1">Cell membrane</location>
        <topology evidence="1">Single-pass type I membrane protein</topology>
    </subcellularLocation>
</comment>
<feature type="domain" description="Ig-like" evidence="15">
    <location>
        <begin position="39"/>
        <end position="124"/>
    </location>
</feature>
<evidence type="ECO:0000256" key="1">
    <source>
        <dbReference type="ARBA" id="ARBA00004251"/>
    </source>
</evidence>
<dbReference type="GO" id="GO:0098636">
    <property type="term" value="C:protein complex involved in cell adhesion"/>
    <property type="evidence" value="ECO:0007669"/>
    <property type="project" value="TreeGrafter"/>
</dbReference>
<dbReference type="GO" id="GO:0098632">
    <property type="term" value="F:cell-cell adhesion mediator activity"/>
    <property type="evidence" value="ECO:0007669"/>
    <property type="project" value="TreeGrafter"/>
</dbReference>
<dbReference type="PANTHER" id="PTHR44598:SF1">
    <property type="entry name" value="JUNCTIONAL ADHESION MOLECULE 3A"/>
    <property type="match status" value="1"/>
</dbReference>
<keyword evidence="12" id="KW-0393">Immunoglobulin domain</keyword>
<dbReference type="InterPro" id="IPR013783">
    <property type="entry name" value="Ig-like_fold"/>
</dbReference>
<evidence type="ECO:0000256" key="5">
    <source>
        <dbReference type="ARBA" id="ARBA00022475"/>
    </source>
</evidence>
<evidence type="ECO:0000256" key="6">
    <source>
        <dbReference type="ARBA" id="ARBA00022692"/>
    </source>
</evidence>
<dbReference type="FunCoup" id="A0A672RB73">
    <property type="interactions" value="1033"/>
</dbReference>
<keyword evidence="9 13" id="KW-1133">Transmembrane helix</keyword>
<keyword evidence="7 14" id="KW-0732">Signal</keyword>
<dbReference type="InterPro" id="IPR042974">
    <property type="entry name" value="JAM-C"/>
</dbReference>
<evidence type="ECO:0000313" key="16">
    <source>
        <dbReference type="Ensembl" id="ENSSGRP00000085770.1"/>
    </source>
</evidence>
<evidence type="ECO:0000256" key="3">
    <source>
        <dbReference type="ARBA" id="ARBA00008637"/>
    </source>
</evidence>
<evidence type="ECO:0000256" key="7">
    <source>
        <dbReference type="ARBA" id="ARBA00022729"/>
    </source>
</evidence>
<dbReference type="GO" id="GO:0042803">
    <property type="term" value="F:protein homodimerization activity"/>
    <property type="evidence" value="ECO:0007669"/>
    <property type="project" value="InterPro"/>
</dbReference>
<protein>
    <submittedName>
        <fullName evidence="16">Junctional adhesion molecule 3</fullName>
    </submittedName>
</protein>
<dbReference type="InParanoid" id="A0A672RB73"/>
<dbReference type="GO" id="GO:0005178">
    <property type="term" value="F:integrin binding"/>
    <property type="evidence" value="ECO:0007669"/>
    <property type="project" value="TreeGrafter"/>
</dbReference>
<evidence type="ECO:0000256" key="9">
    <source>
        <dbReference type="ARBA" id="ARBA00022989"/>
    </source>
</evidence>
<dbReference type="Proteomes" id="UP000472262">
    <property type="component" value="Unassembled WGS sequence"/>
</dbReference>
<comment type="similarity">
    <text evidence="3">Belongs to the immunoglobulin superfamily.</text>
</comment>
<evidence type="ECO:0000256" key="4">
    <source>
        <dbReference type="ARBA" id="ARBA00022427"/>
    </source>
</evidence>
<name>A0A672RB73_SINGR</name>
<proteinExistence type="inferred from homology"/>
<keyword evidence="8" id="KW-0965">Cell junction</keyword>
<dbReference type="SMART" id="SM00409">
    <property type="entry name" value="IG"/>
    <property type="match status" value="2"/>
</dbReference>
<evidence type="ECO:0000256" key="11">
    <source>
        <dbReference type="ARBA" id="ARBA00023157"/>
    </source>
</evidence>
<dbReference type="GO" id="GO:0046982">
    <property type="term" value="F:protein heterodimerization activity"/>
    <property type="evidence" value="ECO:0007669"/>
    <property type="project" value="InterPro"/>
</dbReference>
<dbReference type="InterPro" id="IPR036179">
    <property type="entry name" value="Ig-like_dom_sf"/>
</dbReference>
<feature type="transmembrane region" description="Helical" evidence="13">
    <location>
        <begin position="234"/>
        <end position="255"/>
    </location>
</feature>
<dbReference type="InterPro" id="IPR007110">
    <property type="entry name" value="Ig-like_dom"/>
</dbReference>
<dbReference type="InterPro" id="IPR003598">
    <property type="entry name" value="Ig_sub2"/>
</dbReference>
<dbReference type="GO" id="GO:0005923">
    <property type="term" value="C:bicellular tight junction"/>
    <property type="evidence" value="ECO:0007669"/>
    <property type="project" value="UniProtKB-SubCell"/>
</dbReference>
<dbReference type="Ensembl" id="ENSSGRT00000091316.1">
    <property type="protein sequence ID" value="ENSSGRP00000085770.1"/>
    <property type="gene ID" value="ENSSGRG00000043181.1"/>
</dbReference>
<keyword evidence="10 13" id="KW-0472">Membrane</keyword>
<evidence type="ECO:0000256" key="2">
    <source>
        <dbReference type="ARBA" id="ARBA00004435"/>
    </source>
</evidence>
<dbReference type="SMART" id="SM00408">
    <property type="entry name" value="IGc2"/>
    <property type="match status" value="1"/>
</dbReference>
<dbReference type="GO" id="GO:0005886">
    <property type="term" value="C:plasma membrane"/>
    <property type="evidence" value="ECO:0007669"/>
    <property type="project" value="UniProtKB-SubCell"/>
</dbReference>
<evidence type="ECO:0000256" key="14">
    <source>
        <dbReference type="SAM" id="SignalP"/>
    </source>
</evidence>
<evidence type="ECO:0000313" key="17">
    <source>
        <dbReference type="Proteomes" id="UP000472262"/>
    </source>
</evidence>
<dbReference type="PROSITE" id="PS50835">
    <property type="entry name" value="IG_LIKE"/>
    <property type="match status" value="2"/>
</dbReference>
<dbReference type="SUPFAM" id="SSF48726">
    <property type="entry name" value="Immunoglobulin"/>
    <property type="match status" value="2"/>
</dbReference>
<dbReference type="PANTHER" id="PTHR44598">
    <property type="entry name" value="JUNCTIONAL ADHESION MOLECULE C"/>
    <property type="match status" value="1"/>
</dbReference>
<dbReference type="OMA" id="KRCKMAM"/>
<organism evidence="16 17">
    <name type="scientific">Sinocyclocheilus grahami</name>
    <name type="common">Dianchi golden-line fish</name>
    <name type="synonym">Barbus grahami</name>
    <dbReference type="NCBI Taxonomy" id="75366"/>
    <lineage>
        <taxon>Eukaryota</taxon>
        <taxon>Metazoa</taxon>
        <taxon>Chordata</taxon>
        <taxon>Craniata</taxon>
        <taxon>Vertebrata</taxon>
        <taxon>Euteleostomi</taxon>
        <taxon>Actinopterygii</taxon>
        <taxon>Neopterygii</taxon>
        <taxon>Teleostei</taxon>
        <taxon>Ostariophysi</taxon>
        <taxon>Cypriniformes</taxon>
        <taxon>Cyprinidae</taxon>
        <taxon>Cyprininae</taxon>
        <taxon>Sinocyclocheilus</taxon>
    </lineage>
</organism>
<keyword evidence="5" id="KW-1003">Cell membrane</keyword>
<sequence>MAIGRQTLSLVLLSWLCKSTAFAVILRTTEKSVWTNEFESIELTCLIESISTNNPRIEWKKIKNGVPSYVYFQNKISGDLEHRALLREPANLLILNTSRSDTAQYRCEVAAIDDQKPFDEILVSLAVRVKPVMPRCSVPDAVTVGSSTELRCIENEGFPQSQYQWFKNNEELPEDPKTSSKFYNSSYTMNTETGSLKFRSVKKEDAGEYYCQARNEAGWSKCSPQTMEVYDLDIVGIFLKVLGGVAAFILVIVGICQIQKSGYCSCKDHRETK</sequence>
<dbReference type="GO" id="GO:0016477">
    <property type="term" value="P:cell migration"/>
    <property type="evidence" value="ECO:0007669"/>
    <property type="project" value="TreeGrafter"/>
</dbReference>
<accession>A0A672RB73</accession>
<dbReference type="GO" id="GO:0044291">
    <property type="term" value="C:cell-cell contact zone"/>
    <property type="evidence" value="ECO:0007669"/>
    <property type="project" value="TreeGrafter"/>
</dbReference>
<reference evidence="16" key="2">
    <citation type="submission" date="2025-09" db="UniProtKB">
        <authorList>
            <consortium name="Ensembl"/>
        </authorList>
    </citation>
    <scope>IDENTIFICATION</scope>
</reference>
<dbReference type="Pfam" id="PF13927">
    <property type="entry name" value="Ig_3"/>
    <property type="match status" value="1"/>
</dbReference>
<keyword evidence="4" id="KW-0796">Tight junction</keyword>
<evidence type="ECO:0000256" key="12">
    <source>
        <dbReference type="ARBA" id="ARBA00023319"/>
    </source>
</evidence>
<keyword evidence="17" id="KW-1185">Reference proteome</keyword>